<dbReference type="AlphaFoldDB" id="A0A1W2DAH4"/>
<evidence type="ECO:0000313" key="1">
    <source>
        <dbReference type="EMBL" id="SMC94471.1"/>
    </source>
</evidence>
<organism evidence="1 2">
    <name type="scientific">Pedobacter nyackensis</name>
    <dbReference type="NCBI Taxonomy" id="475255"/>
    <lineage>
        <taxon>Bacteria</taxon>
        <taxon>Pseudomonadati</taxon>
        <taxon>Bacteroidota</taxon>
        <taxon>Sphingobacteriia</taxon>
        <taxon>Sphingobacteriales</taxon>
        <taxon>Sphingobacteriaceae</taxon>
        <taxon>Pedobacter</taxon>
    </lineage>
</organism>
<protein>
    <submittedName>
        <fullName evidence="1">Uncharacterized protein</fullName>
    </submittedName>
</protein>
<dbReference type="RefSeq" id="WP_084289698.1">
    <property type="nucleotide sequence ID" value="NZ_FWYB01000006.1"/>
</dbReference>
<gene>
    <name evidence="1" type="ORF">SAMN04488101_10689</name>
</gene>
<dbReference type="Proteomes" id="UP000192678">
    <property type="component" value="Unassembled WGS sequence"/>
</dbReference>
<dbReference type="OrthoDB" id="1365641at2"/>
<dbReference type="STRING" id="475255.SAMN04488101_10689"/>
<accession>A0A1W2DAH4</accession>
<proteinExistence type="predicted"/>
<reference evidence="1 2" key="1">
    <citation type="submission" date="2017-04" db="EMBL/GenBank/DDBJ databases">
        <authorList>
            <person name="Afonso C.L."/>
            <person name="Miller P.J."/>
            <person name="Scott M.A."/>
            <person name="Spackman E."/>
            <person name="Goraichik I."/>
            <person name="Dimitrov K.M."/>
            <person name="Suarez D.L."/>
            <person name="Swayne D.E."/>
        </authorList>
    </citation>
    <scope>NUCLEOTIDE SEQUENCE [LARGE SCALE GENOMIC DNA]</scope>
    <source>
        <strain evidence="1 2">DSM 19625</strain>
    </source>
</reference>
<sequence>MQNTSIEYIGKPSIRTLRDFILDNSISENDTVLLNQIDFDELALEYRDDYKENLVVPYYLLTVLIKEDEMNSTPVGRIKVVKHDSERFAGDYNNIKISGPSESYAYDIIYRCGWCGNVVDFDGRELEDSTKKFKISILEKFSRTVKQPSVNGECCKHRHNQ</sequence>
<keyword evidence="2" id="KW-1185">Reference proteome</keyword>
<name>A0A1W2DAH4_9SPHI</name>
<dbReference type="EMBL" id="FWYB01000006">
    <property type="protein sequence ID" value="SMC94471.1"/>
    <property type="molecule type" value="Genomic_DNA"/>
</dbReference>
<evidence type="ECO:0000313" key="2">
    <source>
        <dbReference type="Proteomes" id="UP000192678"/>
    </source>
</evidence>